<dbReference type="Proteomes" id="UP000022910">
    <property type="component" value="Unassembled WGS sequence"/>
</dbReference>
<dbReference type="Pfam" id="PF06202">
    <property type="entry name" value="GDE_C"/>
    <property type="match status" value="1"/>
</dbReference>
<dbReference type="InterPro" id="IPR032790">
    <property type="entry name" value="GDE_C"/>
</dbReference>
<evidence type="ECO:0000313" key="3">
    <source>
        <dbReference type="Proteomes" id="UP000022910"/>
    </source>
</evidence>
<dbReference type="HOGENOM" id="CLU_2470274_0_0_1"/>
<reference evidence="2 3" key="1">
    <citation type="submission" date="2014-02" db="EMBL/GenBank/DDBJ databases">
        <title>Single nucleus genome sequencing reveals high similarity among nuclei of an endomycorrhizal fungus.</title>
        <authorList>
            <person name="Lin K."/>
            <person name="Geurts R."/>
            <person name="Zhang Z."/>
            <person name="Limpens E."/>
            <person name="Saunders D.G."/>
            <person name="Mu D."/>
            <person name="Pang E."/>
            <person name="Cao H."/>
            <person name="Cha H."/>
            <person name="Lin T."/>
            <person name="Zhou Q."/>
            <person name="Shang Y."/>
            <person name="Li Y."/>
            <person name="Ivanov S."/>
            <person name="Sharma T."/>
            <person name="Velzen R.V."/>
            <person name="Ruijter N.D."/>
            <person name="Aanen D.K."/>
            <person name="Win J."/>
            <person name="Kamoun S."/>
            <person name="Bisseling T."/>
            <person name="Huang S."/>
        </authorList>
    </citation>
    <scope>NUCLEOTIDE SEQUENCE [LARGE SCALE GENOMIC DNA]</scope>
    <source>
        <strain evidence="3">DAOM197198w</strain>
    </source>
</reference>
<organism evidence="2 3">
    <name type="scientific">Rhizophagus irregularis (strain DAOM 197198w)</name>
    <name type="common">Glomus intraradices</name>
    <dbReference type="NCBI Taxonomy" id="1432141"/>
    <lineage>
        <taxon>Eukaryota</taxon>
        <taxon>Fungi</taxon>
        <taxon>Fungi incertae sedis</taxon>
        <taxon>Mucoromycota</taxon>
        <taxon>Glomeromycotina</taxon>
        <taxon>Glomeromycetes</taxon>
        <taxon>Glomerales</taxon>
        <taxon>Glomeraceae</taxon>
        <taxon>Rhizophagus</taxon>
    </lineage>
</organism>
<proteinExistence type="predicted"/>
<name>A0A015KBU5_RHIIW</name>
<evidence type="ECO:0000259" key="1">
    <source>
        <dbReference type="Pfam" id="PF06202"/>
    </source>
</evidence>
<evidence type="ECO:0000313" key="2">
    <source>
        <dbReference type="EMBL" id="EXX77030.1"/>
    </source>
</evidence>
<accession>A0A015KBU5</accession>
<feature type="domain" description="Glycogen debranching enzyme C-terminal" evidence="1">
    <location>
        <begin position="4"/>
        <end position="75"/>
    </location>
</feature>
<dbReference type="EMBL" id="JEMT01011730">
    <property type="protein sequence ID" value="EXX77030.1"/>
    <property type="molecule type" value="Genomic_DNA"/>
</dbReference>
<sequence>MTEKGFQIDIQVDWGTGLLFGGNEFNCGTWMDKMGESEKAGNKGLPATPRNGAAVEIIGMLKSTLRWLTELSEKGHYPWKGVELGGNF</sequence>
<keyword evidence="2" id="KW-0808">Transferase</keyword>
<dbReference type="STRING" id="1432141.A0A015KBU5"/>
<comment type="caution">
    <text evidence="2">The sequence shown here is derived from an EMBL/GenBank/DDBJ whole genome shotgun (WGS) entry which is preliminary data.</text>
</comment>
<dbReference type="PANTHER" id="PTHR10569:SF2">
    <property type="entry name" value="GLYCOGEN DEBRANCHING ENZYME"/>
    <property type="match status" value="1"/>
</dbReference>
<dbReference type="GO" id="GO:0004135">
    <property type="term" value="F:amylo-alpha-1,6-glucosidase activity"/>
    <property type="evidence" value="ECO:0007669"/>
    <property type="project" value="InterPro"/>
</dbReference>
<dbReference type="OrthoDB" id="2395990at2759"/>
<protein>
    <submittedName>
        <fullName evidence="2">Bifunctional 4-alpha-glucanotransferase/amylo-alpha-1,6-glucosidase</fullName>
    </submittedName>
</protein>
<dbReference type="InterPro" id="IPR010401">
    <property type="entry name" value="AGL/Gdb1"/>
</dbReference>
<dbReference type="AlphaFoldDB" id="A0A015KBU5"/>
<dbReference type="PANTHER" id="PTHR10569">
    <property type="entry name" value="GLYCOGEN DEBRANCHING ENZYME"/>
    <property type="match status" value="1"/>
</dbReference>
<dbReference type="GO" id="GO:0005980">
    <property type="term" value="P:glycogen catabolic process"/>
    <property type="evidence" value="ECO:0007669"/>
    <property type="project" value="InterPro"/>
</dbReference>
<keyword evidence="3" id="KW-1185">Reference proteome</keyword>
<dbReference type="GO" id="GO:0004134">
    <property type="term" value="F:4-alpha-glucanotransferase activity"/>
    <property type="evidence" value="ECO:0007669"/>
    <property type="project" value="InterPro"/>
</dbReference>
<gene>
    <name evidence="2" type="ORF">RirG_027560</name>
</gene>